<dbReference type="AlphaFoldDB" id="A0A5R9ICP2"/>
<comment type="caution">
    <text evidence="1">The sequence shown here is derived from an EMBL/GenBank/DDBJ whole genome shotgun (WGS) entry which is preliminary data.</text>
</comment>
<dbReference type="EMBL" id="VCBC01000017">
    <property type="protein sequence ID" value="TLU61356.1"/>
    <property type="molecule type" value="Genomic_DNA"/>
</dbReference>
<accession>A0A5R9ICP2</accession>
<evidence type="ECO:0000313" key="1">
    <source>
        <dbReference type="EMBL" id="TLU61356.1"/>
    </source>
</evidence>
<organism evidence="1 2">
    <name type="scientific">Thalassotalea litorea</name>
    <dbReference type="NCBI Taxonomy" id="2020715"/>
    <lineage>
        <taxon>Bacteria</taxon>
        <taxon>Pseudomonadati</taxon>
        <taxon>Pseudomonadota</taxon>
        <taxon>Gammaproteobacteria</taxon>
        <taxon>Alteromonadales</taxon>
        <taxon>Colwelliaceae</taxon>
        <taxon>Thalassotalea</taxon>
    </lineage>
</organism>
<sequence>MTTDSQKMLDNWQAPTPGYHILDAESVEKGKPIEALVLFSGCSANADGNCIAEIDYQILKPDGSVYAEYKNTELWRNKPALPKGQIGLSVDRVGLVAEANDPTGVYKVTCVVKDLVSKNQFLIYSSFEVNEANKPIKRD</sequence>
<keyword evidence="2" id="KW-1185">Reference proteome</keyword>
<evidence type="ECO:0000313" key="2">
    <source>
        <dbReference type="Proteomes" id="UP000307790"/>
    </source>
</evidence>
<dbReference type="OrthoDB" id="5997782at2"/>
<proteinExistence type="predicted"/>
<gene>
    <name evidence="1" type="ORF">FE810_15200</name>
</gene>
<reference evidence="1 2" key="1">
    <citation type="submission" date="2019-05" db="EMBL/GenBank/DDBJ databases">
        <title>Genome sequences of Thalassotalea litorea 1K03283.</title>
        <authorList>
            <person name="Zhang D."/>
        </authorList>
    </citation>
    <scope>NUCLEOTIDE SEQUENCE [LARGE SCALE GENOMIC DNA]</scope>
    <source>
        <strain evidence="1 2">MCCC 1K03283</strain>
    </source>
</reference>
<name>A0A5R9ICP2_9GAMM</name>
<protein>
    <submittedName>
        <fullName evidence="1">Uncharacterized protein</fullName>
    </submittedName>
</protein>
<dbReference type="Proteomes" id="UP000307790">
    <property type="component" value="Unassembled WGS sequence"/>
</dbReference>